<comment type="pathway">
    <text evidence="10">Cofactor biosynthesis; pyridoxal 5'-phosphate biosynthesis.</text>
</comment>
<dbReference type="Pfam" id="PF01174">
    <property type="entry name" value="SNO"/>
    <property type="match status" value="1"/>
</dbReference>
<comment type="caution">
    <text evidence="13">The sequence shown here is derived from an EMBL/GenBank/DDBJ whole genome shotgun (WGS) entry which is preliminary data.</text>
</comment>
<dbReference type="NCBIfam" id="TIGR03800">
    <property type="entry name" value="PLP_synth_Pdx2"/>
    <property type="match status" value="1"/>
</dbReference>
<reference evidence="13 14" key="1">
    <citation type="submission" date="2018-05" db="EMBL/GenBank/DDBJ databases">
        <title>Genomic Encyclopedia of Type Strains, Phase IV (KMG-IV): sequencing the most valuable type-strain genomes for metagenomic binning, comparative biology and taxonomic classification.</title>
        <authorList>
            <person name="Goeker M."/>
        </authorList>
    </citation>
    <scope>NUCLEOTIDE SEQUENCE [LARGE SCALE GENOMIC DNA]</scope>
    <source>
        <strain evidence="13 14">DSM 100333</strain>
    </source>
</reference>
<name>A0A2U0UFQ6_9BACT</name>
<dbReference type="SUPFAM" id="SSF52317">
    <property type="entry name" value="Class I glutamine amidotransferase-like"/>
    <property type="match status" value="1"/>
</dbReference>
<dbReference type="InterPro" id="IPR021196">
    <property type="entry name" value="PdxT/SNO_CS"/>
</dbReference>
<keyword evidence="14" id="KW-1185">Reference proteome</keyword>
<dbReference type="CDD" id="cd01749">
    <property type="entry name" value="GATase1_PB"/>
    <property type="match status" value="1"/>
</dbReference>
<dbReference type="GO" id="GO:0008614">
    <property type="term" value="P:pyridoxine metabolic process"/>
    <property type="evidence" value="ECO:0007669"/>
    <property type="project" value="TreeGrafter"/>
</dbReference>
<comment type="function">
    <text evidence="8 10">Catalyzes the hydrolysis of glutamine to glutamate and ammonia as part of the biosynthesis of pyridoxal 5'-phosphate. The resulting ammonia molecule is channeled to the active site of PdxS.</text>
</comment>
<keyword evidence="5 10" id="KW-0456">Lyase</keyword>
<feature type="binding site" evidence="10 12">
    <location>
        <begin position="47"/>
        <end position="49"/>
    </location>
    <ligand>
        <name>L-glutamine</name>
        <dbReference type="ChEBI" id="CHEBI:58359"/>
    </ligand>
</feature>
<organism evidence="13 14">
    <name type="scientific">Hallella colorans</name>
    <dbReference type="NCBI Taxonomy" id="1703337"/>
    <lineage>
        <taxon>Bacteria</taxon>
        <taxon>Pseudomonadati</taxon>
        <taxon>Bacteroidota</taxon>
        <taxon>Bacteroidia</taxon>
        <taxon>Bacteroidales</taxon>
        <taxon>Prevotellaceae</taxon>
        <taxon>Hallella</taxon>
    </lineage>
</organism>
<feature type="active site" description="Charge relay system" evidence="10 11">
    <location>
        <position position="162"/>
    </location>
</feature>
<evidence type="ECO:0000256" key="9">
    <source>
        <dbReference type="ARBA" id="ARBA00064749"/>
    </source>
</evidence>
<protein>
    <recommendedName>
        <fullName evidence="10">Pyridoxal 5'-phosphate synthase subunit PdxT</fullName>
        <ecNumber evidence="10">4.3.3.6</ecNumber>
    </recommendedName>
    <alternativeName>
        <fullName evidence="10">Pdx2</fullName>
    </alternativeName>
    <alternativeName>
        <fullName evidence="10">Pyridoxal 5'-phosphate synthase glutaminase subunit</fullName>
        <ecNumber evidence="10">3.5.1.2</ecNumber>
    </alternativeName>
</protein>
<keyword evidence="4 10" id="KW-0315">Glutamine amidotransferase</keyword>
<dbReference type="AlphaFoldDB" id="A0A2U0UFQ6"/>
<dbReference type="PROSITE" id="PS51130">
    <property type="entry name" value="PDXT_SNO_2"/>
    <property type="match status" value="1"/>
</dbReference>
<evidence type="ECO:0000313" key="14">
    <source>
        <dbReference type="Proteomes" id="UP000245870"/>
    </source>
</evidence>
<evidence type="ECO:0000256" key="3">
    <source>
        <dbReference type="ARBA" id="ARBA00022898"/>
    </source>
</evidence>
<dbReference type="Gene3D" id="3.40.50.880">
    <property type="match status" value="1"/>
</dbReference>
<evidence type="ECO:0000256" key="8">
    <source>
        <dbReference type="ARBA" id="ARBA00054599"/>
    </source>
</evidence>
<accession>A0A2U0UFQ6</accession>
<dbReference type="HAMAP" id="MF_01615">
    <property type="entry name" value="PdxT"/>
    <property type="match status" value="1"/>
</dbReference>
<dbReference type="PANTHER" id="PTHR31559">
    <property type="entry name" value="PYRIDOXAL 5'-PHOSPHATE SYNTHASE SUBUNIT SNO"/>
    <property type="match status" value="1"/>
</dbReference>
<evidence type="ECO:0000256" key="6">
    <source>
        <dbReference type="ARBA" id="ARBA00047992"/>
    </source>
</evidence>
<feature type="active site" description="Nucleophile" evidence="10 11">
    <location>
        <position position="79"/>
    </location>
</feature>
<proteinExistence type="inferred from homology"/>
<dbReference type="GO" id="GO:1903600">
    <property type="term" value="C:glutaminase complex"/>
    <property type="evidence" value="ECO:0007669"/>
    <property type="project" value="TreeGrafter"/>
</dbReference>
<dbReference type="PROSITE" id="PS51273">
    <property type="entry name" value="GATASE_TYPE_1"/>
    <property type="match status" value="1"/>
</dbReference>
<dbReference type="PROSITE" id="PS01236">
    <property type="entry name" value="PDXT_SNO_1"/>
    <property type="match status" value="1"/>
</dbReference>
<sequence length="186" mass="20764">MRIAILALQGAFAEHQQTLQKMGIETFLVRNLSDWRQPKDGLVIPGGESTTMMRLVRDLGLYEPIRQDIIDGLPTFGTCAGLIMLDGEHLGTMSIDVRRNAYGRQLGSFVTRAEMRGVGEVSMVFIRAPYINKVGKDCEVLAIVDGHIVAARQGDQLVTSFHPELSDETAVHQYFIDMCQDRAKRK</sequence>
<dbReference type="EMBL" id="QENY01000006">
    <property type="protein sequence ID" value="PVX56495.1"/>
    <property type="molecule type" value="Genomic_DNA"/>
</dbReference>
<dbReference type="FunFam" id="3.40.50.880:FF:000010">
    <property type="entry name" value="uncharacterized protein LOC100176842 isoform X2"/>
    <property type="match status" value="1"/>
</dbReference>
<keyword evidence="2 10" id="KW-0378">Hydrolase</keyword>
<dbReference type="GO" id="GO:0036381">
    <property type="term" value="F:pyridoxal 5'-phosphate synthase (glutamine hydrolysing) activity"/>
    <property type="evidence" value="ECO:0007669"/>
    <property type="project" value="UniProtKB-UniRule"/>
</dbReference>
<evidence type="ECO:0000256" key="10">
    <source>
        <dbReference type="HAMAP-Rule" id="MF_01615"/>
    </source>
</evidence>
<feature type="binding site" evidence="10 12">
    <location>
        <position position="99"/>
    </location>
    <ligand>
        <name>L-glutamine</name>
        <dbReference type="ChEBI" id="CHEBI:58359"/>
    </ligand>
</feature>
<dbReference type="GO" id="GO:0006543">
    <property type="term" value="P:L-glutamine catabolic process"/>
    <property type="evidence" value="ECO:0007669"/>
    <property type="project" value="UniProtKB-UniRule"/>
</dbReference>
<comment type="subunit">
    <text evidence="9 10">In the presence of PdxS, forms a dodecamer of heterodimers. Only shows activity in the heterodimer.</text>
</comment>
<dbReference type="GO" id="GO:0005829">
    <property type="term" value="C:cytosol"/>
    <property type="evidence" value="ECO:0007669"/>
    <property type="project" value="TreeGrafter"/>
</dbReference>
<comment type="catalytic activity">
    <reaction evidence="7 10">
        <text>L-glutamine + H2O = L-glutamate + NH4(+)</text>
        <dbReference type="Rhea" id="RHEA:15889"/>
        <dbReference type="ChEBI" id="CHEBI:15377"/>
        <dbReference type="ChEBI" id="CHEBI:28938"/>
        <dbReference type="ChEBI" id="CHEBI:29985"/>
        <dbReference type="ChEBI" id="CHEBI:58359"/>
        <dbReference type="EC" id="3.5.1.2"/>
    </reaction>
</comment>
<evidence type="ECO:0000256" key="1">
    <source>
        <dbReference type="ARBA" id="ARBA00008345"/>
    </source>
</evidence>
<keyword evidence="3 10" id="KW-0663">Pyridoxal phosphate</keyword>
<dbReference type="PIRSF" id="PIRSF005639">
    <property type="entry name" value="Glut_amidoT_SNO"/>
    <property type="match status" value="1"/>
</dbReference>
<evidence type="ECO:0000256" key="4">
    <source>
        <dbReference type="ARBA" id="ARBA00022962"/>
    </source>
</evidence>
<dbReference type="OrthoDB" id="9810320at2"/>
<dbReference type="InterPro" id="IPR002161">
    <property type="entry name" value="PdxT/SNO"/>
</dbReference>
<evidence type="ECO:0000313" key="13">
    <source>
        <dbReference type="EMBL" id="PVX56495.1"/>
    </source>
</evidence>
<dbReference type="EC" id="4.3.3.6" evidence="10"/>
<comment type="catalytic activity">
    <reaction evidence="6 10">
        <text>aldehydo-D-ribose 5-phosphate + D-glyceraldehyde 3-phosphate + L-glutamine = pyridoxal 5'-phosphate + L-glutamate + phosphate + 3 H2O + H(+)</text>
        <dbReference type="Rhea" id="RHEA:31507"/>
        <dbReference type="ChEBI" id="CHEBI:15377"/>
        <dbReference type="ChEBI" id="CHEBI:15378"/>
        <dbReference type="ChEBI" id="CHEBI:29985"/>
        <dbReference type="ChEBI" id="CHEBI:43474"/>
        <dbReference type="ChEBI" id="CHEBI:58273"/>
        <dbReference type="ChEBI" id="CHEBI:58359"/>
        <dbReference type="ChEBI" id="CHEBI:59776"/>
        <dbReference type="ChEBI" id="CHEBI:597326"/>
        <dbReference type="EC" id="4.3.3.6"/>
    </reaction>
</comment>
<dbReference type="InterPro" id="IPR029062">
    <property type="entry name" value="Class_I_gatase-like"/>
</dbReference>
<evidence type="ECO:0000256" key="7">
    <source>
        <dbReference type="ARBA" id="ARBA00049534"/>
    </source>
</evidence>
<evidence type="ECO:0000256" key="2">
    <source>
        <dbReference type="ARBA" id="ARBA00022801"/>
    </source>
</evidence>
<feature type="binding site" evidence="10 12">
    <location>
        <begin position="126"/>
        <end position="127"/>
    </location>
    <ligand>
        <name>L-glutamine</name>
        <dbReference type="ChEBI" id="CHEBI:58359"/>
    </ligand>
</feature>
<dbReference type="PANTHER" id="PTHR31559:SF0">
    <property type="entry name" value="PYRIDOXAL 5'-PHOSPHATE SYNTHASE SUBUNIT SNO1-RELATED"/>
    <property type="match status" value="1"/>
</dbReference>
<gene>
    <name evidence="10" type="primary">pdxT</name>
    <name evidence="13" type="ORF">C7379_10667</name>
</gene>
<evidence type="ECO:0000256" key="12">
    <source>
        <dbReference type="PIRSR" id="PIRSR005639-2"/>
    </source>
</evidence>
<dbReference type="RefSeq" id="WP_116616175.1">
    <property type="nucleotide sequence ID" value="NZ_QENY01000006.1"/>
</dbReference>
<dbReference type="EC" id="3.5.1.2" evidence="10"/>
<dbReference type="GO" id="GO:0004359">
    <property type="term" value="F:glutaminase activity"/>
    <property type="evidence" value="ECO:0007669"/>
    <property type="project" value="UniProtKB-UniRule"/>
</dbReference>
<dbReference type="GO" id="GO:0042823">
    <property type="term" value="P:pyridoxal phosphate biosynthetic process"/>
    <property type="evidence" value="ECO:0007669"/>
    <property type="project" value="UniProtKB-UniRule"/>
</dbReference>
<dbReference type="UniPathway" id="UPA00245"/>
<dbReference type="Proteomes" id="UP000245870">
    <property type="component" value="Unassembled WGS sequence"/>
</dbReference>
<evidence type="ECO:0000256" key="11">
    <source>
        <dbReference type="PIRSR" id="PIRSR005639-1"/>
    </source>
</evidence>
<feature type="active site" description="Charge relay system" evidence="10 11">
    <location>
        <position position="164"/>
    </location>
</feature>
<evidence type="ECO:0000256" key="5">
    <source>
        <dbReference type="ARBA" id="ARBA00023239"/>
    </source>
</evidence>
<comment type="similarity">
    <text evidence="1 10">Belongs to the glutaminase PdxT/SNO family.</text>
</comment>